<evidence type="ECO:0000313" key="1">
    <source>
        <dbReference type="EMBL" id="KAI3772951.1"/>
    </source>
</evidence>
<name>A0ACB9FQ35_ARCLA</name>
<dbReference type="Proteomes" id="UP001055879">
    <property type="component" value="Linkage Group LG01"/>
</dbReference>
<reference evidence="2" key="1">
    <citation type="journal article" date="2022" name="Mol. Ecol. Resour.">
        <title>The genomes of chicory, endive, great burdock and yacon provide insights into Asteraceae palaeo-polyploidization history and plant inulin production.</title>
        <authorList>
            <person name="Fan W."/>
            <person name="Wang S."/>
            <person name="Wang H."/>
            <person name="Wang A."/>
            <person name="Jiang F."/>
            <person name="Liu H."/>
            <person name="Zhao H."/>
            <person name="Xu D."/>
            <person name="Zhang Y."/>
        </authorList>
    </citation>
    <scope>NUCLEOTIDE SEQUENCE [LARGE SCALE GENOMIC DNA]</scope>
    <source>
        <strain evidence="2">cv. Niubang</strain>
    </source>
</reference>
<sequence>MYLDALNKAHPKGLAHPKISSDPSGGGLSTYHHGGAYDYILLVSLTWFVKHKAYRRSLGFEPKTQKIENPRSKKIKLGEDEDGDGGEASKPKSWMILLTLATIGDDLVVERNLEEVGEGKG</sequence>
<proteinExistence type="predicted"/>
<evidence type="ECO:0000313" key="2">
    <source>
        <dbReference type="Proteomes" id="UP001055879"/>
    </source>
</evidence>
<comment type="caution">
    <text evidence="1">The sequence shown here is derived from an EMBL/GenBank/DDBJ whole genome shotgun (WGS) entry which is preliminary data.</text>
</comment>
<organism evidence="1 2">
    <name type="scientific">Arctium lappa</name>
    <name type="common">Greater burdock</name>
    <name type="synonym">Lappa major</name>
    <dbReference type="NCBI Taxonomy" id="4217"/>
    <lineage>
        <taxon>Eukaryota</taxon>
        <taxon>Viridiplantae</taxon>
        <taxon>Streptophyta</taxon>
        <taxon>Embryophyta</taxon>
        <taxon>Tracheophyta</taxon>
        <taxon>Spermatophyta</taxon>
        <taxon>Magnoliopsida</taxon>
        <taxon>eudicotyledons</taxon>
        <taxon>Gunneridae</taxon>
        <taxon>Pentapetalae</taxon>
        <taxon>asterids</taxon>
        <taxon>campanulids</taxon>
        <taxon>Asterales</taxon>
        <taxon>Asteraceae</taxon>
        <taxon>Carduoideae</taxon>
        <taxon>Cardueae</taxon>
        <taxon>Arctiinae</taxon>
        <taxon>Arctium</taxon>
    </lineage>
</organism>
<reference evidence="1 2" key="2">
    <citation type="journal article" date="2022" name="Mol. Ecol. Resour.">
        <title>The genomes of chicory, endive, great burdock and yacon provide insights into Asteraceae paleo-polyploidization history and plant inulin production.</title>
        <authorList>
            <person name="Fan W."/>
            <person name="Wang S."/>
            <person name="Wang H."/>
            <person name="Wang A."/>
            <person name="Jiang F."/>
            <person name="Liu H."/>
            <person name="Zhao H."/>
            <person name="Xu D."/>
            <person name="Zhang Y."/>
        </authorList>
    </citation>
    <scope>NUCLEOTIDE SEQUENCE [LARGE SCALE GENOMIC DNA]</scope>
    <source>
        <strain evidence="2">cv. Niubang</strain>
    </source>
</reference>
<accession>A0ACB9FQ35</accession>
<protein>
    <submittedName>
        <fullName evidence="1">Uncharacterized protein</fullName>
    </submittedName>
</protein>
<dbReference type="EMBL" id="CM042047">
    <property type="protein sequence ID" value="KAI3772951.1"/>
    <property type="molecule type" value="Genomic_DNA"/>
</dbReference>
<gene>
    <name evidence="1" type="ORF">L6452_04147</name>
</gene>
<keyword evidence="2" id="KW-1185">Reference proteome</keyword>